<feature type="domain" description="Protein argonaute N-terminal" evidence="2">
    <location>
        <begin position="124"/>
        <end position="200"/>
    </location>
</feature>
<reference evidence="3 4" key="1">
    <citation type="journal article" date="2018" name="Biotechnol. Biofuels">
        <title>Integrative visual omics of the white-rot fungus Polyporus brumalis exposes the biotechnological potential of its oxidative enzymes for delignifying raw plant biomass.</title>
        <authorList>
            <person name="Miyauchi S."/>
            <person name="Rancon A."/>
            <person name="Drula E."/>
            <person name="Hage H."/>
            <person name="Chaduli D."/>
            <person name="Favel A."/>
            <person name="Grisel S."/>
            <person name="Henrissat B."/>
            <person name="Herpoel-Gimbert I."/>
            <person name="Ruiz-Duenas F.J."/>
            <person name="Chevret D."/>
            <person name="Hainaut M."/>
            <person name="Lin J."/>
            <person name="Wang M."/>
            <person name="Pangilinan J."/>
            <person name="Lipzen A."/>
            <person name="Lesage-Meessen L."/>
            <person name="Navarro D."/>
            <person name="Riley R."/>
            <person name="Grigoriev I.V."/>
            <person name="Zhou S."/>
            <person name="Raouche S."/>
            <person name="Rosso M.N."/>
        </authorList>
    </citation>
    <scope>NUCLEOTIDE SEQUENCE [LARGE SCALE GENOMIC DNA]</scope>
    <source>
        <strain evidence="3 4">BRFM 1820</strain>
    </source>
</reference>
<feature type="region of interest" description="Disordered" evidence="1">
    <location>
        <begin position="1"/>
        <end position="99"/>
    </location>
</feature>
<name>A0A371D4W4_9APHY</name>
<dbReference type="InterPro" id="IPR032474">
    <property type="entry name" value="Argonaute_N"/>
</dbReference>
<gene>
    <name evidence="3" type="ORF">OH76DRAFT_1441416</name>
</gene>
<feature type="compositionally biased region" description="Low complexity" evidence="1">
    <location>
        <begin position="81"/>
        <end position="91"/>
    </location>
</feature>
<keyword evidence="4" id="KW-1185">Reference proteome</keyword>
<evidence type="ECO:0000313" key="4">
    <source>
        <dbReference type="Proteomes" id="UP000256964"/>
    </source>
</evidence>
<feature type="compositionally biased region" description="Low complexity" evidence="1">
    <location>
        <begin position="24"/>
        <end position="59"/>
    </location>
</feature>
<feature type="compositionally biased region" description="Basic and acidic residues" evidence="1">
    <location>
        <begin position="13"/>
        <end position="23"/>
    </location>
</feature>
<proteinExistence type="predicted"/>
<evidence type="ECO:0000259" key="2">
    <source>
        <dbReference type="Pfam" id="PF16486"/>
    </source>
</evidence>
<dbReference type="Pfam" id="PF16486">
    <property type="entry name" value="ArgoN"/>
    <property type="match status" value="1"/>
</dbReference>
<accession>A0A371D4W4</accession>
<evidence type="ECO:0000313" key="3">
    <source>
        <dbReference type="EMBL" id="RDX47578.1"/>
    </source>
</evidence>
<dbReference type="EMBL" id="KZ857417">
    <property type="protein sequence ID" value="RDX47578.1"/>
    <property type="molecule type" value="Genomic_DNA"/>
</dbReference>
<evidence type="ECO:0000256" key="1">
    <source>
        <dbReference type="SAM" id="MobiDB-lite"/>
    </source>
</evidence>
<organism evidence="3 4">
    <name type="scientific">Lentinus brumalis</name>
    <dbReference type="NCBI Taxonomy" id="2498619"/>
    <lineage>
        <taxon>Eukaryota</taxon>
        <taxon>Fungi</taxon>
        <taxon>Dikarya</taxon>
        <taxon>Basidiomycota</taxon>
        <taxon>Agaricomycotina</taxon>
        <taxon>Agaricomycetes</taxon>
        <taxon>Polyporales</taxon>
        <taxon>Polyporaceae</taxon>
        <taxon>Lentinus</taxon>
    </lineage>
</organism>
<dbReference type="Proteomes" id="UP000256964">
    <property type="component" value="Unassembled WGS sequence"/>
</dbReference>
<sequence>MPPRTPAGAVPGDRGRGASRDGSSRGQSRGLPSTGSSGPPRGYRGGPPSSRGASAGARGVLWGLPRGRGIAPPLPDRTTSAGFGPAGAIAPPSQPATSRQTLPDTSAHITTVGVKRKAFGTSGREVYVYTNHFVTTIPEGDIYHYDVTAVIDGANKTLPLRLNMEIITRLQTAVAPDVFTPRVVYDGRKNIFAPRKLPLGPTD</sequence>
<protein>
    <recommendedName>
        <fullName evidence="2">Protein argonaute N-terminal domain-containing protein</fullName>
    </recommendedName>
</protein>
<dbReference type="OrthoDB" id="10252740at2759"/>
<dbReference type="AlphaFoldDB" id="A0A371D4W4"/>
<dbReference type="STRING" id="139420.A0A371D4W4"/>
<feature type="non-terminal residue" evidence="3">
    <location>
        <position position="1"/>
    </location>
</feature>